<evidence type="ECO:0000256" key="1">
    <source>
        <dbReference type="SAM" id="MobiDB-lite"/>
    </source>
</evidence>
<gene>
    <name evidence="2" type="ORF">SI859A1_03480</name>
</gene>
<sequence length="360" mass="37462">MFGPINCVGRGCARRGAAPASLVGVGIIVEGAHVGVAAGNVLGVEDGHRDVAVAAPAGDIGHRSRAAEPVPVEQHRIHGRRDGIDRSVDGFAVHHEAVAHQLIEIEAGPVGEDHAEIVHLDIAGDRHGRGAGGDERVGQDDRRGADQERKTETGGYQDGTVHTEAFRQGSIGGVARMARAGCRGSVAARQNAVDVGAAFVTEDAAPMETGAARRGDPEPFVAVEPDPGVFQDFDLVAVSQRGDPAEIHPRPFAQHAAIGKPDHRAGGCECCPADAAGFTFHLHHGLQIADAFVRNSGPEIRLVAAVRHAQGAVPVAAGQPGLLLAPRIERLCPGGTARIEGRCENGRGADRDGFHRLDTC</sequence>
<dbReference type="HOGENOM" id="CLU_769057_0_0_5"/>
<proteinExistence type="predicted"/>
<dbReference type="AlphaFoldDB" id="Q1YEQ3"/>
<dbReference type="EMBL" id="AAPJ01000007">
    <property type="protein sequence ID" value="EAS48842.1"/>
    <property type="molecule type" value="Genomic_DNA"/>
</dbReference>
<keyword evidence="3" id="KW-1185">Reference proteome</keyword>
<comment type="caution">
    <text evidence="2">The sequence shown here is derived from an EMBL/GenBank/DDBJ whole genome shotgun (WGS) entry which is preliminary data.</text>
</comment>
<organism evidence="2 3">
    <name type="scientific">Aurantimonas manganoxydans (strain ATCC BAA-1229 / DSM 21871 / SI85-9A1)</name>
    <dbReference type="NCBI Taxonomy" id="287752"/>
    <lineage>
        <taxon>Bacteria</taxon>
        <taxon>Pseudomonadati</taxon>
        <taxon>Pseudomonadota</taxon>
        <taxon>Alphaproteobacteria</taxon>
        <taxon>Hyphomicrobiales</taxon>
        <taxon>Aurantimonadaceae</taxon>
        <taxon>Aurantimonas</taxon>
    </lineage>
</organism>
<evidence type="ECO:0000313" key="3">
    <source>
        <dbReference type="Proteomes" id="UP000000321"/>
    </source>
</evidence>
<feature type="region of interest" description="Disordered" evidence="1">
    <location>
        <begin position="124"/>
        <end position="157"/>
    </location>
</feature>
<feature type="compositionally biased region" description="Basic and acidic residues" evidence="1">
    <location>
        <begin position="124"/>
        <end position="152"/>
    </location>
</feature>
<dbReference type="Proteomes" id="UP000000321">
    <property type="component" value="Unassembled WGS sequence"/>
</dbReference>
<accession>Q1YEQ3</accession>
<name>Q1YEQ3_AURMS</name>
<evidence type="ECO:0000313" key="2">
    <source>
        <dbReference type="EMBL" id="EAS48842.1"/>
    </source>
</evidence>
<dbReference type="BioCyc" id="AURANTIMONAS:SI859A1_03480-MONOMER"/>
<protein>
    <submittedName>
        <fullName evidence="2">Uncharacterized protein</fullName>
    </submittedName>
</protein>
<reference evidence="2 3" key="1">
    <citation type="journal article" date="2008" name="Appl. Environ. Microbiol.">
        <title>Genomic insights into Mn(II) oxidation by the marine alphaproteobacterium Aurantimonas sp. strain SI85-9A1.</title>
        <authorList>
            <person name="Dick G.J."/>
            <person name="Podell S."/>
            <person name="Johnson H.A."/>
            <person name="Rivera-Espinoza Y."/>
            <person name="Bernier-Latmani R."/>
            <person name="McCarthy J.K."/>
            <person name="Torpey J.W."/>
            <person name="Clement B.G."/>
            <person name="Gaasterland T."/>
            <person name="Tebo B.M."/>
        </authorList>
    </citation>
    <scope>NUCLEOTIDE SEQUENCE [LARGE SCALE GENOMIC DNA]</scope>
    <source>
        <strain evidence="2 3">SI85-9A1</strain>
    </source>
</reference>